<dbReference type="InterPro" id="IPR044926">
    <property type="entry name" value="RGS_subdomain_2"/>
</dbReference>
<feature type="compositionally biased region" description="Polar residues" evidence="1">
    <location>
        <begin position="1"/>
        <end position="14"/>
    </location>
</feature>
<feature type="domain" description="RGS" evidence="2">
    <location>
        <begin position="387"/>
        <end position="499"/>
    </location>
</feature>
<dbReference type="RefSeq" id="XP_044544941.1">
    <property type="nucleotide sequence ID" value="XM_044699355.1"/>
</dbReference>
<reference evidence="3 4" key="1">
    <citation type="journal article" date="2018" name="BMC Genomics">
        <title>The genome of Naegleria lovaniensis, the basis for a comparative approach to unravel pathogenicity factors of the human pathogenic amoeba N. fowleri.</title>
        <authorList>
            <person name="Liechti N."/>
            <person name="Schurch N."/>
            <person name="Bruggmann R."/>
            <person name="Wittwer M."/>
        </authorList>
    </citation>
    <scope>NUCLEOTIDE SEQUENCE [LARGE SCALE GENOMIC DNA]</scope>
    <source>
        <strain evidence="3 4">ATCC 30569</strain>
    </source>
</reference>
<sequence length="509" mass="57392">MSTMPSPTFNSNHPTNDHTTITTATTTNRTTIMSTPSGSVQGLDHLPHHLLSEMYTNIGVSVAELSKKHVVLLVFLRYFGCVFCQRNIVDIVNSLSSLIKFNCLPVFVHQESEEEANAFFSEEGMPHPLKTADYEEATEASYQQRSSAGSVQEKEEHHNNTTPLKASHTRGELMKKFLRVADPEGNYYYQQFGVKTSAASDIPATLKTTIETFRIAITQGYKIGSNISERASRTQLAATFVIAQGKIVNQFLNATAYQVPDVLEILLDLEGKSSDNVFDLMSLSQESDSEISKISIKEGENDGFTSCQEISTNNSLVSNIKELEMNFPTAKNIVAEWTNTTQSTNDSKKNKNNNKRSRNKESSSCLCFSPSRNSNTTLTMDPTKLLTLEQVLVNNDYRKVFKLFAAKLYAVESLLFWEHATRYQKTQNDKTRVKLARMILDTYLDSNSPLEINTSSTMKQLVLNRYEKEGSVIHLFDELIRNMEADSIMDTYLRFLESDLCKEKILNKL</sequence>
<organism evidence="3 4">
    <name type="scientific">Naegleria lovaniensis</name>
    <name type="common">Amoeba</name>
    <dbReference type="NCBI Taxonomy" id="51637"/>
    <lineage>
        <taxon>Eukaryota</taxon>
        <taxon>Discoba</taxon>
        <taxon>Heterolobosea</taxon>
        <taxon>Tetramitia</taxon>
        <taxon>Eutetramitia</taxon>
        <taxon>Vahlkampfiidae</taxon>
        <taxon>Naegleria</taxon>
    </lineage>
</organism>
<evidence type="ECO:0000256" key="1">
    <source>
        <dbReference type="SAM" id="MobiDB-lite"/>
    </source>
</evidence>
<dbReference type="InterPro" id="IPR016137">
    <property type="entry name" value="RGS"/>
</dbReference>
<dbReference type="InterPro" id="IPR036305">
    <property type="entry name" value="RGS_sf"/>
</dbReference>
<dbReference type="Pfam" id="PF00615">
    <property type="entry name" value="RGS"/>
    <property type="match status" value="1"/>
</dbReference>
<feature type="region of interest" description="Disordered" evidence="1">
    <location>
        <begin position="1"/>
        <end position="25"/>
    </location>
</feature>
<dbReference type="EMBL" id="PYSW02000037">
    <property type="protein sequence ID" value="KAG2377679.1"/>
    <property type="molecule type" value="Genomic_DNA"/>
</dbReference>
<evidence type="ECO:0000259" key="2">
    <source>
        <dbReference type="PROSITE" id="PS50132"/>
    </source>
</evidence>
<dbReference type="PANTHER" id="PTHR10845:SF192">
    <property type="entry name" value="DOUBLE HIT, ISOFORM B"/>
    <property type="match status" value="1"/>
</dbReference>
<dbReference type="AlphaFoldDB" id="A0AA88GE40"/>
<dbReference type="Gene3D" id="1.10.167.10">
    <property type="entry name" value="Regulator of G-protein Signalling 4, domain 2"/>
    <property type="match status" value="1"/>
</dbReference>
<name>A0AA88GE40_NAELO</name>
<evidence type="ECO:0000313" key="3">
    <source>
        <dbReference type="EMBL" id="KAG2377679.1"/>
    </source>
</evidence>
<dbReference type="SUPFAM" id="SSF48097">
    <property type="entry name" value="Regulator of G-protein signaling, RGS"/>
    <property type="match status" value="1"/>
</dbReference>
<dbReference type="PROSITE" id="PS50132">
    <property type="entry name" value="RGS"/>
    <property type="match status" value="1"/>
</dbReference>
<gene>
    <name evidence="3" type="ORF">C9374_009195</name>
</gene>
<dbReference type="PANTHER" id="PTHR10845">
    <property type="entry name" value="REGULATOR OF G PROTEIN SIGNALING"/>
    <property type="match status" value="1"/>
</dbReference>
<feature type="region of interest" description="Disordered" evidence="1">
    <location>
        <begin position="338"/>
        <end position="368"/>
    </location>
</feature>
<evidence type="ECO:0000313" key="4">
    <source>
        <dbReference type="Proteomes" id="UP000816034"/>
    </source>
</evidence>
<dbReference type="SUPFAM" id="SSF52833">
    <property type="entry name" value="Thioredoxin-like"/>
    <property type="match status" value="1"/>
</dbReference>
<feature type="compositionally biased region" description="Polar residues" evidence="1">
    <location>
        <begin position="141"/>
        <end position="150"/>
    </location>
</feature>
<dbReference type="Proteomes" id="UP000816034">
    <property type="component" value="Unassembled WGS sequence"/>
</dbReference>
<dbReference type="Gene3D" id="3.40.30.10">
    <property type="entry name" value="Glutaredoxin"/>
    <property type="match status" value="1"/>
</dbReference>
<protein>
    <recommendedName>
        <fullName evidence="2">RGS domain-containing protein</fullName>
    </recommendedName>
</protein>
<accession>A0AA88GE40</accession>
<dbReference type="CDD" id="cd07440">
    <property type="entry name" value="RGS"/>
    <property type="match status" value="1"/>
</dbReference>
<feature type="region of interest" description="Disordered" evidence="1">
    <location>
        <begin position="141"/>
        <end position="169"/>
    </location>
</feature>
<dbReference type="GeneID" id="68101649"/>
<dbReference type="InterPro" id="IPR036249">
    <property type="entry name" value="Thioredoxin-like_sf"/>
</dbReference>
<comment type="caution">
    <text evidence="3">The sequence shown here is derived from an EMBL/GenBank/DDBJ whole genome shotgun (WGS) entry which is preliminary data.</text>
</comment>
<proteinExistence type="predicted"/>
<dbReference type="SMART" id="SM00315">
    <property type="entry name" value="RGS"/>
    <property type="match status" value="1"/>
</dbReference>
<keyword evidence="4" id="KW-1185">Reference proteome</keyword>